<dbReference type="OrthoDB" id="1114455at2"/>
<feature type="compositionally biased region" description="Basic and acidic residues" evidence="1">
    <location>
        <begin position="402"/>
        <end position="411"/>
    </location>
</feature>
<dbReference type="InterPro" id="IPR019861">
    <property type="entry name" value="PorP/SprF_Bacteroidetes"/>
</dbReference>
<reference evidence="2 3" key="1">
    <citation type="submission" date="2019-09" db="EMBL/GenBank/DDBJ databases">
        <title>Genomes of Cryomorphaceae.</title>
        <authorList>
            <person name="Bowman J.P."/>
        </authorList>
    </citation>
    <scope>NUCLEOTIDE SEQUENCE [LARGE SCALE GENOMIC DNA]</scope>
    <source>
        <strain evidence="2 3">KCTC 52047</strain>
    </source>
</reference>
<dbReference type="Proteomes" id="UP000435357">
    <property type="component" value="Unassembled WGS sequence"/>
</dbReference>
<accession>A0A6N6M6I4</accession>
<feature type="region of interest" description="Disordered" evidence="1">
    <location>
        <begin position="481"/>
        <end position="517"/>
    </location>
</feature>
<gene>
    <name evidence="2" type="ORF">F3059_02350</name>
</gene>
<sequence>MNAKRGDAMKSLNMEIMQGLHSIVRSIYSAGLWAIIGLVMFCGNSAKAQQTIVYSQYYDQPILINPAYTGLKDQYNAFLLFRKQMTGIPNSPTTQQFSIDGPIGDKMGIGLNMVNDKTDILGRTQLALSYRYMVKINDKSDLSFGMNGGVGFNRVDFSGVRADDVTDPALLTNNQSQITPQFNVGALYRYERLSAGLSAQNITQQNATFSEQSSFKNLEQKFIRHFIAHVGYDFPINENWAIEPMILGRLMQGGQFQFDINAFANYMDRFWAGLTYREGTSVNVSFGANIVSRFNMGYTYEYYVGDIQQFSNGSHEFQLSYLFGKNSDVANYSSGNEPSDYDQLVRQNRKQAEQIDQLNYRIKDLENELDKKEKKNEETKEIENQIEELKEQLDELKENRVYEDEAHDQTDSAKSTSRKPNNQLDEEELDQIDEYYDENEGNKVAFDELKEELRKNRKQINLQQNEIEKLKSQINDYREELEKLKSQRSATRSRREEGSDRYNENENNKPDDTEKDYLSDVRNADTSDKNYDYHVVLGAYKNLESAQRYQRLLKTDKALDTRIVQSDDGDFFFVTTKQTNDLEAALNELEKKYDQSYKINGNPWVYMKEK</sequence>
<proteinExistence type="predicted"/>
<dbReference type="AlphaFoldDB" id="A0A6N6M6I4"/>
<dbReference type="InterPro" id="IPR018247">
    <property type="entry name" value="EF_Hand_1_Ca_BS"/>
</dbReference>
<evidence type="ECO:0000256" key="1">
    <source>
        <dbReference type="SAM" id="MobiDB-lite"/>
    </source>
</evidence>
<dbReference type="PROSITE" id="PS00018">
    <property type="entry name" value="EF_HAND_1"/>
    <property type="match status" value="1"/>
</dbReference>
<feature type="compositionally biased region" description="Polar residues" evidence="1">
    <location>
        <begin position="412"/>
        <end position="422"/>
    </location>
</feature>
<organism evidence="2 3">
    <name type="scientific">Salibacter halophilus</name>
    <dbReference type="NCBI Taxonomy" id="1803916"/>
    <lineage>
        <taxon>Bacteria</taxon>
        <taxon>Pseudomonadati</taxon>
        <taxon>Bacteroidota</taxon>
        <taxon>Flavobacteriia</taxon>
        <taxon>Flavobacteriales</taxon>
        <taxon>Salibacteraceae</taxon>
        <taxon>Salibacter</taxon>
    </lineage>
</organism>
<keyword evidence="3" id="KW-1185">Reference proteome</keyword>
<feature type="region of interest" description="Disordered" evidence="1">
    <location>
        <begin position="402"/>
        <end position="425"/>
    </location>
</feature>
<name>A0A6N6M6I4_9FLAO</name>
<dbReference type="EMBL" id="WACR01000002">
    <property type="protein sequence ID" value="KAB1065514.1"/>
    <property type="molecule type" value="Genomic_DNA"/>
</dbReference>
<comment type="caution">
    <text evidence="2">The sequence shown here is derived from an EMBL/GenBank/DDBJ whole genome shotgun (WGS) entry which is preliminary data.</text>
</comment>
<evidence type="ECO:0000313" key="2">
    <source>
        <dbReference type="EMBL" id="KAB1065514.1"/>
    </source>
</evidence>
<protein>
    <submittedName>
        <fullName evidence="2">Type IX secretion system membrane protein PorP/SprF</fullName>
    </submittedName>
</protein>
<dbReference type="NCBIfam" id="TIGR03519">
    <property type="entry name" value="T9SS_PorP_fam"/>
    <property type="match status" value="1"/>
</dbReference>
<feature type="compositionally biased region" description="Basic and acidic residues" evidence="1">
    <location>
        <begin position="493"/>
        <end position="517"/>
    </location>
</feature>
<evidence type="ECO:0000313" key="3">
    <source>
        <dbReference type="Proteomes" id="UP000435357"/>
    </source>
</evidence>
<dbReference type="Pfam" id="PF11751">
    <property type="entry name" value="PorP_SprF"/>
    <property type="match status" value="1"/>
</dbReference>